<evidence type="ECO:0000256" key="1">
    <source>
        <dbReference type="PROSITE-ProRule" id="PRU00221"/>
    </source>
</evidence>
<evidence type="ECO:0000313" key="3">
    <source>
        <dbReference type="Proteomes" id="UP001212499"/>
    </source>
</evidence>
<gene>
    <name evidence="2" type="ORF">PN457_04820</name>
</gene>
<dbReference type="EMBL" id="JAQMUH010000064">
    <property type="protein sequence ID" value="MDB9538989.1"/>
    <property type="molecule type" value="Genomic_DNA"/>
</dbReference>
<dbReference type="Pfam" id="PF00400">
    <property type="entry name" value="WD40"/>
    <property type="match status" value="1"/>
</dbReference>
<dbReference type="Proteomes" id="UP001212499">
    <property type="component" value="Unassembled WGS sequence"/>
</dbReference>
<dbReference type="InterPro" id="IPR036322">
    <property type="entry name" value="WD40_repeat_dom_sf"/>
</dbReference>
<evidence type="ECO:0000313" key="2">
    <source>
        <dbReference type="EMBL" id="MDB9538989.1"/>
    </source>
</evidence>
<keyword evidence="1" id="KW-0853">WD repeat</keyword>
<sequence>MGTQIYSCMRYGLFPNNPISIITSSPSFSLEKTLTGHSDEVSSVDFSPDGRTLASGSGNGTIKIWRGR</sequence>
<dbReference type="PROSITE" id="PS50294">
    <property type="entry name" value="WD_REPEATS_REGION"/>
    <property type="match status" value="1"/>
</dbReference>
<protein>
    <submittedName>
        <fullName evidence="2">WD40 repeat domain-containing protein</fullName>
    </submittedName>
</protein>
<dbReference type="SUPFAM" id="SSF50978">
    <property type="entry name" value="WD40 repeat-like"/>
    <property type="match status" value="1"/>
</dbReference>
<reference evidence="2 3" key="1">
    <citation type="submission" date="2023-01" db="EMBL/GenBank/DDBJ databases">
        <title>Genomes from the Australian National Cyanobacteria Reference Collection.</title>
        <authorList>
            <person name="Willis A."/>
            <person name="Lee E.M.F."/>
        </authorList>
    </citation>
    <scope>NUCLEOTIDE SEQUENCE [LARGE SCALE GENOMIC DNA]</scope>
    <source>
        <strain evidence="2 3">CS-1033</strain>
    </source>
</reference>
<name>A0ABT5AQ11_9CYAN</name>
<accession>A0ABT5AQ11</accession>
<dbReference type="InterPro" id="IPR001680">
    <property type="entry name" value="WD40_rpt"/>
</dbReference>
<comment type="caution">
    <text evidence="2">The sequence shown here is derived from an EMBL/GenBank/DDBJ whole genome shotgun (WGS) entry which is preliminary data.</text>
</comment>
<keyword evidence="3" id="KW-1185">Reference proteome</keyword>
<dbReference type="PROSITE" id="PS50082">
    <property type="entry name" value="WD_REPEATS_2"/>
    <property type="match status" value="1"/>
</dbReference>
<dbReference type="SMART" id="SM00320">
    <property type="entry name" value="WD40"/>
    <property type="match status" value="1"/>
</dbReference>
<organism evidence="2 3">
    <name type="scientific">Anabaenopsis arnoldii</name>
    <dbReference type="NCBI Taxonomy" id="2152938"/>
    <lineage>
        <taxon>Bacteria</taxon>
        <taxon>Bacillati</taxon>
        <taxon>Cyanobacteriota</taxon>
        <taxon>Cyanophyceae</taxon>
        <taxon>Nostocales</taxon>
        <taxon>Nodulariaceae</taxon>
        <taxon>Anabaenopsis</taxon>
    </lineage>
</organism>
<dbReference type="Gene3D" id="2.130.10.10">
    <property type="entry name" value="YVTN repeat-like/Quinoprotein amine dehydrogenase"/>
    <property type="match status" value="1"/>
</dbReference>
<feature type="repeat" description="WD" evidence="1">
    <location>
        <begin position="34"/>
        <end position="68"/>
    </location>
</feature>
<proteinExistence type="predicted"/>
<dbReference type="InterPro" id="IPR015943">
    <property type="entry name" value="WD40/YVTN_repeat-like_dom_sf"/>
</dbReference>